<organism evidence="1 2">
    <name type="scientific">Aquimarina celericrescens</name>
    <dbReference type="NCBI Taxonomy" id="1964542"/>
    <lineage>
        <taxon>Bacteria</taxon>
        <taxon>Pseudomonadati</taxon>
        <taxon>Bacteroidota</taxon>
        <taxon>Flavobacteriia</taxon>
        <taxon>Flavobacteriales</taxon>
        <taxon>Flavobacteriaceae</taxon>
        <taxon>Aquimarina</taxon>
    </lineage>
</organism>
<dbReference type="PROSITE" id="PS51257">
    <property type="entry name" value="PROKAR_LIPOPROTEIN"/>
    <property type="match status" value="1"/>
</dbReference>
<protein>
    <recommendedName>
        <fullName evidence="3">Lipoprotein</fullName>
    </recommendedName>
</protein>
<keyword evidence="2" id="KW-1185">Reference proteome</keyword>
<dbReference type="Proteomes" id="UP001597344">
    <property type="component" value="Unassembled WGS sequence"/>
</dbReference>
<accession>A0ABW5ASU7</accession>
<comment type="caution">
    <text evidence="1">The sequence shown here is derived from an EMBL/GenBank/DDBJ whole genome shotgun (WGS) entry which is preliminary data.</text>
</comment>
<evidence type="ECO:0000313" key="2">
    <source>
        <dbReference type="Proteomes" id="UP001597344"/>
    </source>
</evidence>
<name>A0ABW5ASU7_9FLAO</name>
<dbReference type="EMBL" id="JBHUHY010000002">
    <property type="protein sequence ID" value="MFD2185806.1"/>
    <property type="molecule type" value="Genomic_DNA"/>
</dbReference>
<sequence length="234" mass="27267">MKNWILLILVSILISCTSKKEKIRSKNQNQSSTKEVNKKLSGKEIIDSLEKLGFFALTDKNELQEVKIDFEKSYVESNFFQGKLRGETTDFKDNRFYWIDCEELFEVGGLTEYLSHVQRSFKKLGLKLEFNKEKSEQNQNSWKHTIELNGNEYVAFDGQFSDLDWGIAYVNFIEMLNSELRKQGSNEQFYPISCGNNGSFVLLTTKQFDFVSKNYPNDNEHPSEISSWKRINGL</sequence>
<proteinExistence type="predicted"/>
<gene>
    <name evidence="1" type="ORF">ACFSJT_03315</name>
</gene>
<dbReference type="RefSeq" id="WP_378318775.1">
    <property type="nucleotide sequence ID" value="NZ_JBHUHY010000002.1"/>
</dbReference>
<evidence type="ECO:0008006" key="3">
    <source>
        <dbReference type="Google" id="ProtNLM"/>
    </source>
</evidence>
<evidence type="ECO:0000313" key="1">
    <source>
        <dbReference type="EMBL" id="MFD2185806.1"/>
    </source>
</evidence>
<reference evidence="2" key="1">
    <citation type="journal article" date="2019" name="Int. J. Syst. Evol. Microbiol.">
        <title>The Global Catalogue of Microorganisms (GCM) 10K type strain sequencing project: providing services to taxonomists for standard genome sequencing and annotation.</title>
        <authorList>
            <consortium name="The Broad Institute Genomics Platform"/>
            <consortium name="The Broad Institute Genome Sequencing Center for Infectious Disease"/>
            <person name="Wu L."/>
            <person name="Ma J."/>
        </authorList>
    </citation>
    <scope>NUCLEOTIDE SEQUENCE [LARGE SCALE GENOMIC DNA]</scope>
    <source>
        <strain evidence="2">DT92</strain>
    </source>
</reference>